<gene>
    <name evidence="2" type="ORF">EDM22_04860</name>
</gene>
<comment type="caution">
    <text evidence="2">The sequence shown here is derived from an EMBL/GenBank/DDBJ whole genome shotgun (WGS) entry which is preliminary data.</text>
</comment>
<dbReference type="Proteomes" id="UP000275048">
    <property type="component" value="Unassembled WGS sequence"/>
</dbReference>
<accession>A0A3M8AIR2</accession>
<keyword evidence="3" id="KW-1185">Reference proteome</keyword>
<evidence type="ECO:0000313" key="2">
    <source>
        <dbReference type="EMBL" id="RNB51033.1"/>
    </source>
</evidence>
<name>A0A3M8AIR2_9MICO</name>
<evidence type="ECO:0000256" key="1">
    <source>
        <dbReference type="SAM" id="MobiDB-lite"/>
    </source>
</evidence>
<feature type="region of interest" description="Disordered" evidence="1">
    <location>
        <begin position="25"/>
        <end position="49"/>
    </location>
</feature>
<protein>
    <submittedName>
        <fullName evidence="2">Uncharacterized protein</fullName>
    </submittedName>
</protein>
<proteinExistence type="predicted"/>
<evidence type="ECO:0000313" key="3">
    <source>
        <dbReference type="Proteomes" id="UP000275048"/>
    </source>
</evidence>
<organism evidence="2 3">
    <name type="scientific">Agromyces tardus</name>
    <dbReference type="NCBI Taxonomy" id="2583849"/>
    <lineage>
        <taxon>Bacteria</taxon>
        <taxon>Bacillati</taxon>
        <taxon>Actinomycetota</taxon>
        <taxon>Actinomycetes</taxon>
        <taxon>Micrococcales</taxon>
        <taxon>Microbacteriaceae</taxon>
        <taxon>Agromyces</taxon>
    </lineage>
</organism>
<dbReference type="AlphaFoldDB" id="A0A3M8AIR2"/>
<dbReference type="EMBL" id="RHHB01000005">
    <property type="protein sequence ID" value="RNB51033.1"/>
    <property type="molecule type" value="Genomic_DNA"/>
</dbReference>
<dbReference type="RefSeq" id="WP_122935946.1">
    <property type="nucleotide sequence ID" value="NZ_JBHSNT010000008.1"/>
</dbReference>
<sequence>MSPDRLRAAVRVALRAAGVDTVDPKLRAGRRGAGMDAVEQRPAPAGRDRARARQIVVVI</sequence>
<reference evidence="2 3" key="1">
    <citation type="submission" date="2018-10" db="EMBL/GenBank/DDBJ databases">
        <title>Isolation, diversity and antibacterial activity of antinobacteria from the wheat rhizosphere soil.</title>
        <authorList>
            <person name="Sun T."/>
        </authorList>
    </citation>
    <scope>NUCLEOTIDE SEQUENCE [LARGE SCALE GENOMIC DNA]</scope>
    <source>
        <strain evidence="2 3">SJ-23</strain>
    </source>
</reference>